<organism evidence="6 7">
    <name type="scientific">Photorhabdus australis subsp. thailandensis</name>
    <dbReference type="NCBI Taxonomy" id="2805096"/>
    <lineage>
        <taxon>Bacteria</taxon>
        <taxon>Pseudomonadati</taxon>
        <taxon>Pseudomonadota</taxon>
        <taxon>Gammaproteobacteria</taxon>
        <taxon>Enterobacterales</taxon>
        <taxon>Morganellaceae</taxon>
        <taxon>Photorhabdus</taxon>
    </lineage>
</organism>
<dbReference type="Gene3D" id="3.50.50.60">
    <property type="entry name" value="FAD/NAD(P)-binding domain"/>
    <property type="match status" value="1"/>
</dbReference>
<keyword evidence="4 6" id="KW-0503">Monooxygenase</keyword>
<keyword evidence="1" id="KW-0285">Flavoprotein</keyword>
<evidence type="ECO:0000256" key="1">
    <source>
        <dbReference type="ARBA" id="ARBA00022630"/>
    </source>
</evidence>
<dbReference type="Pfam" id="PF01494">
    <property type="entry name" value="FAD_binding_3"/>
    <property type="match status" value="1"/>
</dbReference>
<dbReference type="EMBL" id="LOMY01000095">
    <property type="protein sequence ID" value="OCQ52054.1"/>
    <property type="molecule type" value="Genomic_DNA"/>
</dbReference>
<comment type="caution">
    <text evidence="6">The sequence shown here is derived from an EMBL/GenBank/DDBJ whole genome shotgun (WGS) entry which is preliminary data.</text>
</comment>
<evidence type="ECO:0000256" key="3">
    <source>
        <dbReference type="ARBA" id="ARBA00023002"/>
    </source>
</evidence>
<keyword evidence="3 6" id="KW-0560">Oxidoreductase</keyword>
<accession>A0A1C0U2B8</accession>
<keyword evidence="7" id="KW-1185">Reference proteome</keyword>
<dbReference type="GO" id="GO:0043731">
    <property type="term" value="F:6-hydroxynicotinate 3-monooxygenase activity"/>
    <property type="evidence" value="ECO:0007669"/>
    <property type="project" value="UniProtKB-EC"/>
</dbReference>
<reference evidence="6 7" key="1">
    <citation type="submission" date="2015-12" db="EMBL/GenBank/DDBJ databases">
        <title>Genome comparisons provide insights into the role of secondary metabolites in the pathogenic phase of the Photorhabdus life cycle.</title>
        <authorList>
            <person name="Tobias N.J."/>
            <person name="Mishra B."/>
            <person name="Gupta D.K."/>
            <person name="Thines M."/>
            <person name="Stinear T.P."/>
            <person name="Bode H.B."/>
        </authorList>
    </citation>
    <scope>NUCLEOTIDE SEQUENCE [LARGE SCALE GENOMIC DNA]</scope>
    <source>
        <strain evidence="6 7">PB68.1</strain>
    </source>
</reference>
<protein>
    <submittedName>
        <fullName evidence="6">6-hydroxynicotinate 3-monooxygenase</fullName>
        <ecNumber evidence="6">1.14.13.114</ecNumber>
    </submittedName>
</protein>
<evidence type="ECO:0000313" key="6">
    <source>
        <dbReference type="EMBL" id="OCQ52054.1"/>
    </source>
</evidence>
<dbReference type="InterPro" id="IPR002938">
    <property type="entry name" value="FAD-bd"/>
</dbReference>
<dbReference type="STRING" id="286156.Ppb6_02684"/>
<feature type="domain" description="FAD-binding" evidence="5">
    <location>
        <begin position="2"/>
        <end position="374"/>
    </location>
</feature>
<dbReference type="InterPro" id="IPR036188">
    <property type="entry name" value="FAD/NAD-bd_sf"/>
</dbReference>
<keyword evidence="2" id="KW-0274">FAD</keyword>
<dbReference type="AlphaFoldDB" id="A0A1C0U2B8"/>
<evidence type="ECO:0000256" key="4">
    <source>
        <dbReference type="ARBA" id="ARBA00023033"/>
    </source>
</evidence>
<dbReference type="PANTHER" id="PTHR47178">
    <property type="entry name" value="MONOOXYGENASE, FAD-BINDING"/>
    <property type="match status" value="1"/>
</dbReference>
<evidence type="ECO:0000259" key="5">
    <source>
        <dbReference type="Pfam" id="PF01494"/>
    </source>
</evidence>
<dbReference type="PATRIC" id="fig|286156.4.peg.3041"/>
<dbReference type="EC" id="1.14.13.114" evidence="6"/>
<evidence type="ECO:0000313" key="7">
    <source>
        <dbReference type="Proteomes" id="UP000093476"/>
    </source>
</evidence>
<dbReference type="PANTHER" id="PTHR47178:SF5">
    <property type="entry name" value="FAD-BINDING DOMAIN-CONTAINING PROTEIN"/>
    <property type="match status" value="1"/>
</dbReference>
<sequence>MKVGIIGSGIGGACLAHGLRKSGIKVKVYERSTSTLSMPPGYGIYVNTFGQQAMQECLPEANWLAFKKMSKSVGGQIRFYDEHLHLLLDTQSDIRQQDGQLTAENRMLINRSDLIEVLHEGLSDTIQWNKTFKRYEHIKNNGIRLFFEDGSHEDVDVLIGADGSNSKVRKQYLPAIERFDIGATLTIGRSHLTPTLAALLPSYMQDGSPNNIVPKSSDGLFISQWCAPVNSRTKTTSTENANSVVWAYAAATNSYPNTIADFSAESLCALIRSRITSWDQTLYTLIKQSDMENISMLPMRSMAYLLPWRSSSVTLLGDAIHNMPPVMGMGANTALRDALLLTQVLTRVASGYEDLIKGIADYEQQMRIYANEAVEISLRTTLNTTNSSTIKRILFRTALRVAQTLPPVKRRLFPSAKYVQHQGKIKLGTTNFFSSTQ</sequence>
<gene>
    <name evidence="6" type="primary">nicC</name>
    <name evidence="6" type="ORF">Ppb6_02684</name>
</gene>
<dbReference type="PRINTS" id="PR00420">
    <property type="entry name" value="RNGMNOXGNASE"/>
</dbReference>
<dbReference type="Proteomes" id="UP000093476">
    <property type="component" value="Unassembled WGS sequence"/>
</dbReference>
<dbReference type="RefSeq" id="WP_065823589.1">
    <property type="nucleotide sequence ID" value="NZ_CAWMQZ010000095.1"/>
</dbReference>
<dbReference type="GO" id="GO:0071949">
    <property type="term" value="F:FAD binding"/>
    <property type="evidence" value="ECO:0007669"/>
    <property type="project" value="InterPro"/>
</dbReference>
<name>A0A1C0U2B8_9GAMM</name>
<evidence type="ECO:0000256" key="2">
    <source>
        <dbReference type="ARBA" id="ARBA00022827"/>
    </source>
</evidence>
<proteinExistence type="predicted"/>
<dbReference type="SUPFAM" id="SSF51905">
    <property type="entry name" value="FAD/NAD(P)-binding domain"/>
    <property type="match status" value="1"/>
</dbReference>